<keyword evidence="2" id="KW-1185">Reference proteome</keyword>
<accession>A0A2P5CJJ4</accession>
<evidence type="ECO:0000313" key="1">
    <source>
        <dbReference type="EMBL" id="PON61165.1"/>
    </source>
</evidence>
<dbReference type="Proteomes" id="UP000237105">
    <property type="component" value="Unassembled WGS sequence"/>
</dbReference>
<name>A0A2P5CJJ4_PARAD</name>
<sequence>MDSRHRSLVSPILPVGRDVRASRWPSPVPLPVGNLLPGLLIAGFGGPKWTRLRLKASSLEAQSIVF</sequence>
<comment type="caution">
    <text evidence="1">The sequence shown here is derived from an EMBL/GenBank/DDBJ whole genome shotgun (WGS) entry which is preliminary data.</text>
</comment>
<proteinExistence type="predicted"/>
<gene>
    <name evidence="1" type="ORF">PanWU01x14_147550</name>
</gene>
<protein>
    <submittedName>
        <fullName evidence="1">Uncharacterized protein</fullName>
    </submittedName>
</protein>
<dbReference type="AlphaFoldDB" id="A0A2P5CJJ4"/>
<organism evidence="1 2">
    <name type="scientific">Parasponia andersonii</name>
    <name type="common">Sponia andersonii</name>
    <dbReference type="NCBI Taxonomy" id="3476"/>
    <lineage>
        <taxon>Eukaryota</taxon>
        <taxon>Viridiplantae</taxon>
        <taxon>Streptophyta</taxon>
        <taxon>Embryophyta</taxon>
        <taxon>Tracheophyta</taxon>
        <taxon>Spermatophyta</taxon>
        <taxon>Magnoliopsida</taxon>
        <taxon>eudicotyledons</taxon>
        <taxon>Gunneridae</taxon>
        <taxon>Pentapetalae</taxon>
        <taxon>rosids</taxon>
        <taxon>fabids</taxon>
        <taxon>Rosales</taxon>
        <taxon>Cannabaceae</taxon>
        <taxon>Parasponia</taxon>
    </lineage>
</organism>
<reference evidence="2" key="1">
    <citation type="submission" date="2016-06" db="EMBL/GenBank/DDBJ databases">
        <title>Parallel loss of symbiosis genes in relatives of nitrogen-fixing non-legume Parasponia.</title>
        <authorList>
            <person name="Van Velzen R."/>
            <person name="Holmer R."/>
            <person name="Bu F."/>
            <person name="Rutten L."/>
            <person name="Van Zeijl A."/>
            <person name="Liu W."/>
            <person name="Santuari L."/>
            <person name="Cao Q."/>
            <person name="Sharma T."/>
            <person name="Shen D."/>
            <person name="Roswanjaya Y."/>
            <person name="Wardhani T."/>
            <person name="Kalhor M.S."/>
            <person name="Jansen J."/>
            <person name="Van den Hoogen J."/>
            <person name="Gungor B."/>
            <person name="Hartog M."/>
            <person name="Hontelez J."/>
            <person name="Verver J."/>
            <person name="Yang W.-C."/>
            <person name="Schijlen E."/>
            <person name="Repin R."/>
            <person name="Schilthuizen M."/>
            <person name="Schranz E."/>
            <person name="Heidstra R."/>
            <person name="Miyata K."/>
            <person name="Fedorova E."/>
            <person name="Kohlen W."/>
            <person name="Bisseling T."/>
            <person name="Smit S."/>
            <person name="Geurts R."/>
        </authorList>
    </citation>
    <scope>NUCLEOTIDE SEQUENCE [LARGE SCALE GENOMIC DNA]</scope>
    <source>
        <strain evidence="2">cv. WU1-14</strain>
    </source>
</reference>
<evidence type="ECO:0000313" key="2">
    <source>
        <dbReference type="Proteomes" id="UP000237105"/>
    </source>
</evidence>
<dbReference type="EMBL" id="JXTB01000123">
    <property type="protein sequence ID" value="PON61165.1"/>
    <property type="molecule type" value="Genomic_DNA"/>
</dbReference>